<reference evidence="2 3" key="1">
    <citation type="journal article" date="2013" name="Curr. Biol.">
        <title>The Genome of the Foraminiferan Reticulomyxa filosa.</title>
        <authorList>
            <person name="Glockner G."/>
            <person name="Hulsmann N."/>
            <person name="Schleicher M."/>
            <person name="Noegel A.A."/>
            <person name="Eichinger L."/>
            <person name="Gallinger C."/>
            <person name="Pawlowski J."/>
            <person name="Sierra R."/>
            <person name="Euteneuer U."/>
            <person name="Pillet L."/>
            <person name="Moustafa A."/>
            <person name="Platzer M."/>
            <person name="Groth M."/>
            <person name="Szafranski K."/>
            <person name="Schliwa M."/>
        </authorList>
    </citation>
    <scope>NUCLEOTIDE SEQUENCE [LARGE SCALE GENOMIC DNA]</scope>
</reference>
<gene>
    <name evidence="2" type="ORF">RFI_13120</name>
</gene>
<dbReference type="PANTHER" id="PTHR13000:SF0">
    <property type="entry name" value="NUCLEOPORIN P54"/>
    <property type="match status" value="1"/>
</dbReference>
<evidence type="ECO:0000313" key="2">
    <source>
        <dbReference type="EMBL" id="ETO24038.1"/>
    </source>
</evidence>
<dbReference type="GO" id="GO:0006999">
    <property type="term" value="P:nuclear pore organization"/>
    <property type="evidence" value="ECO:0007669"/>
    <property type="project" value="TreeGrafter"/>
</dbReference>
<dbReference type="Gene3D" id="1.20.5.170">
    <property type="match status" value="1"/>
</dbReference>
<dbReference type="GO" id="GO:0036228">
    <property type="term" value="P:protein localization to nuclear inner membrane"/>
    <property type="evidence" value="ECO:0007669"/>
    <property type="project" value="TreeGrafter"/>
</dbReference>
<dbReference type="GO" id="GO:0044613">
    <property type="term" value="C:nuclear pore central transport channel"/>
    <property type="evidence" value="ECO:0007669"/>
    <property type="project" value="TreeGrafter"/>
</dbReference>
<dbReference type="InterPro" id="IPR024864">
    <property type="entry name" value="Nup54/Nup57/Nup44"/>
</dbReference>
<feature type="coiled-coil region" evidence="1">
    <location>
        <begin position="7"/>
        <end position="34"/>
    </location>
</feature>
<dbReference type="GO" id="GO:0017056">
    <property type="term" value="F:structural constituent of nuclear pore"/>
    <property type="evidence" value="ECO:0007669"/>
    <property type="project" value="TreeGrafter"/>
</dbReference>
<evidence type="ECO:0000256" key="1">
    <source>
        <dbReference type="SAM" id="Coils"/>
    </source>
</evidence>
<dbReference type="Proteomes" id="UP000023152">
    <property type="component" value="Unassembled WGS sequence"/>
</dbReference>
<dbReference type="AlphaFoldDB" id="X6NDR4"/>
<sequence>MYNVKKKKKKQRAVQDLSNKLAELRTKINQKLQEEIETVKRTQIRLSGRMLAVMRQYAIATAVEPLVSRNIHAYGMPSFINPHFSGLQPSERQLKQILKRLVDESRQLAHELRRLDEQLSSTSASGSTTVGTRALLPTEKMDTKAMERIYDFLKNQNQFIRHMTQTLETDFQDLKIIEEGINDEKEMLALPKI</sequence>
<keyword evidence="3" id="KW-1185">Reference proteome</keyword>
<dbReference type="GO" id="GO:0006607">
    <property type="term" value="P:NLS-bearing protein import into nucleus"/>
    <property type="evidence" value="ECO:0007669"/>
    <property type="project" value="TreeGrafter"/>
</dbReference>
<dbReference type="EMBL" id="ASPP01009492">
    <property type="protein sequence ID" value="ETO24038.1"/>
    <property type="molecule type" value="Genomic_DNA"/>
</dbReference>
<keyword evidence="1" id="KW-0175">Coiled coil</keyword>
<accession>X6NDR4</accession>
<protein>
    <submittedName>
        <fullName evidence="2">Uncharacterized protein</fullName>
    </submittedName>
</protein>
<organism evidence="2 3">
    <name type="scientific">Reticulomyxa filosa</name>
    <dbReference type="NCBI Taxonomy" id="46433"/>
    <lineage>
        <taxon>Eukaryota</taxon>
        <taxon>Sar</taxon>
        <taxon>Rhizaria</taxon>
        <taxon>Retaria</taxon>
        <taxon>Foraminifera</taxon>
        <taxon>Monothalamids</taxon>
        <taxon>Reticulomyxidae</taxon>
        <taxon>Reticulomyxa</taxon>
    </lineage>
</organism>
<dbReference type="PANTHER" id="PTHR13000">
    <property type="entry name" value="NUCLEOPORIN P54"/>
    <property type="match status" value="1"/>
</dbReference>
<name>X6NDR4_RETFI</name>
<proteinExistence type="predicted"/>
<evidence type="ECO:0000313" key="3">
    <source>
        <dbReference type="Proteomes" id="UP000023152"/>
    </source>
</evidence>
<comment type="caution">
    <text evidence="2">The sequence shown here is derived from an EMBL/GenBank/DDBJ whole genome shotgun (WGS) entry which is preliminary data.</text>
</comment>